<dbReference type="PROSITE" id="PS51007">
    <property type="entry name" value="CYTC"/>
    <property type="match status" value="1"/>
</dbReference>
<evidence type="ECO:0000259" key="8">
    <source>
        <dbReference type="PROSITE" id="PS51007"/>
    </source>
</evidence>
<dbReference type="Gene3D" id="1.10.760.10">
    <property type="entry name" value="Cytochrome c-like domain"/>
    <property type="match status" value="1"/>
</dbReference>
<evidence type="ECO:0000313" key="9">
    <source>
        <dbReference type="EMBL" id="QGA65308.1"/>
    </source>
</evidence>
<evidence type="ECO:0000256" key="2">
    <source>
        <dbReference type="ARBA" id="ARBA00022617"/>
    </source>
</evidence>
<keyword evidence="5 6" id="KW-0408">Iron</keyword>
<evidence type="ECO:0000256" key="4">
    <source>
        <dbReference type="ARBA" id="ARBA00022982"/>
    </source>
</evidence>
<gene>
    <name evidence="9" type="ORF">GFB47_07695</name>
</gene>
<accession>A0A5Q0TDV7</accession>
<keyword evidence="3 6" id="KW-0479">Metal-binding</keyword>
<keyword evidence="4" id="KW-0249">Electron transport</keyword>
<keyword evidence="1" id="KW-0813">Transport</keyword>
<dbReference type="InterPro" id="IPR050597">
    <property type="entry name" value="Cytochrome_c_Oxidase_Subunit"/>
</dbReference>
<keyword evidence="7" id="KW-0732">Signal</keyword>
<evidence type="ECO:0000256" key="7">
    <source>
        <dbReference type="SAM" id="SignalP"/>
    </source>
</evidence>
<evidence type="ECO:0000256" key="5">
    <source>
        <dbReference type="ARBA" id="ARBA00023004"/>
    </source>
</evidence>
<dbReference type="Proteomes" id="UP000348942">
    <property type="component" value="Chromosome 1"/>
</dbReference>
<dbReference type="PANTHER" id="PTHR33751">
    <property type="entry name" value="CBB3-TYPE CYTOCHROME C OXIDASE SUBUNIT FIXP"/>
    <property type="match status" value="1"/>
</dbReference>
<dbReference type="InterPro" id="IPR009056">
    <property type="entry name" value="Cyt_c-like_dom"/>
</dbReference>
<dbReference type="GO" id="GO:0020037">
    <property type="term" value="F:heme binding"/>
    <property type="evidence" value="ECO:0007669"/>
    <property type="project" value="InterPro"/>
</dbReference>
<dbReference type="PANTHER" id="PTHR33751:SF9">
    <property type="entry name" value="CYTOCHROME C4"/>
    <property type="match status" value="1"/>
</dbReference>
<evidence type="ECO:0000256" key="1">
    <source>
        <dbReference type="ARBA" id="ARBA00022448"/>
    </source>
</evidence>
<dbReference type="AlphaFoldDB" id="A0A5Q0TDV7"/>
<feature type="domain" description="Cytochrome c" evidence="8">
    <location>
        <begin position="21"/>
        <end position="99"/>
    </location>
</feature>
<evidence type="ECO:0000256" key="3">
    <source>
        <dbReference type="ARBA" id="ARBA00022723"/>
    </source>
</evidence>
<evidence type="ECO:0000256" key="6">
    <source>
        <dbReference type="PROSITE-ProRule" id="PRU00433"/>
    </source>
</evidence>
<keyword evidence="10" id="KW-1185">Reference proteome</keyword>
<dbReference type="SUPFAM" id="SSF46626">
    <property type="entry name" value="Cytochrome c"/>
    <property type="match status" value="1"/>
</dbReference>
<keyword evidence="2 6" id="KW-0349">Heme</keyword>
<proteinExistence type="predicted"/>
<dbReference type="GO" id="GO:0009055">
    <property type="term" value="F:electron transfer activity"/>
    <property type="evidence" value="ECO:0007669"/>
    <property type="project" value="InterPro"/>
</dbReference>
<dbReference type="RefSeq" id="WP_153447457.1">
    <property type="nucleotide sequence ID" value="NZ_CP045699.1"/>
</dbReference>
<evidence type="ECO:0000313" key="10">
    <source>
        <dbReference type="Proteomes" id="UP000348942"/>
    </source>
</evidence>
<organism evidence="9 10">
    <name type="scientific">Vibrio algicola</name>
    <dbReference type="NCBI Taxonomy" id="2662262"/>
    <lineage>
        <taxon>Bacteria</taxon>
        <taxon>Pseudomonadati</taxon>
        <taxon>Pseudomonadota</taxon>
        <taxon>Gammaproteobacteria</taxon>
        <taxon>Vibrionales</taxon>
        <taxon>Vibrionaceae</taxon>
        <taxon>Vibrio</taxon>
    </lineage>
</organism>
<protein>
    <submittedName>
        <fullName evidence="9">C-type cytochrome</fullName>
    </submittedName>
</protein>
<sequence>MRTKLIATTFLLLPLFASATTLPKEKESVVAFCSTCHGVTGVSTLDHIPNLWGQSQSYLREQIEKFRDKKRHTTFMDAFIYQISDQQIDQVVKHYSSVPAADTFKLQWRGDKWPGDMQLGEKIAYTGKMDANVPACVRVMHRTGLG</sequence>
<dbReference type="Pfam" id="PF00034">
    <property type="entry name" value="Cytochrom_C"/>
    <property type="match status" value="1"/>
</dbReference>
<feature type="signal peptide" evidence="7">
    <location>
        <begin position="1"/>
        <end position="19"/>
    </location>
</feature>
<dbReference type="EMBL" id="CP045699">
    <property type="protein sequence ID" value="QGA65308.1"/>
    <property type="molecule type" value="Genomic_DNA"/>
</dbReference>
<name>A0A5Q0TDV7_9VIBR</name>
<dbReference type="InterPro" id="IPR036909">
    <property type="entry name" value="Cyt_c-like_dom_sf"/>
</dbReference>
<feature type="chain" id="PRO_5024462190" evidence="7">
    <location>
        <begin position="20"/>
        <end position="146"/>
    </location>
</feature>
<dbReference type="GO" id="GO:0046872">
    <property type="term" value="F:metal ion binding"/>
    <property type="evidence" value="ECO:0007669"/>
    <property type="project" value="UniProtKB-KW"/>
</dbReference>
<reference evidence="9 10" key="1">
    <citation type="submission" date="2019-10" db="EMBL/GenBank/DDBJ databases">
        <title>Vibrio sp. nov., isolated from Coralline algae surface.</title>
        <authorList>
            <person name="Geng Y."/>
            <person name="Zhang X."/>
        </authorList>
    </citation>
    <scope>NUCLEOTIDE SEQUENCE [LARGE SCALE GENOMIC DNA]</scope>
    <source>
        <strain evidence="9 10">SM1977</strain>
    </source>
</reference>